<dbReference type="GO" id="GO:0004743">
    <property type="term" value="F:pyruvate kinase activity"/>
    <property type="evidence" value="ECO:0007669"/>
    <property type="project" value="UniProtKB-UniRule"/>
</dbReference>
<evidence type="ECO:0000259" key="16">
    <source>
        <dbReference type="Pfam" id="PF02887"/>
    </source>
</evidence>
<dbReference type="GO" id="GO:0005524">
    <property type="term" value="F:ATP binding"/>
    <property type="evidence" value="ECO:0007669"/>
    <property type="project" value="UniProtKB-KW"/>
</dbReference>
<dbReference type="InterPro" id="IPR011037">
    <property type="entry name" value="Pyrv_Knase-like_insert_dom_sf"/>
</dbReference>
<evidence type="ECO:0000256" key="1">
    <source>
        <dbReference type="ARBA" id="ARBA00001958"/>
    </source>
</evidence>
<feature type="domain" description="Pyruvate kinase C-terminal" evidence="16">
    <location>
        <begin position="355"/>
        <end position="467"/>
    </location>
</feature>
<dbReference type="PROSITE" id="PS00110">
    <property type="entry name" value="PYRUVATE_KINASE"/>
    <property type="match status" value="1"/>
</dbReference>
<dbReference type="NCBIfam" id="NF004978">
    <property type="entry name" value="PRK06354.1"/>
    <property type="match status" value="1"/>
</dbReference>
<evidence type="ECO:0000256" key="10">
    <source>
        <dbReference type="ARBA" id="ARBA00022842"/>
    </source>
</evidence>
<gene>
    <name evidence="17" type="ORF">B7H23_06700</name>
</gene>
<evidence type="ECO:0000256" key="5">
    <source>
        <dbReference type="ARBA" id="ARBA00022679"/>
    </source>
</evidence>
<evidence type="ECO:0000256" key="6">
    <source>
        <dbReference type="ARBA" id="ARBA00022723"/>
    </source>
</evidence>
<dbReference type="EC" id="2.7.1.40" evidence="4 13"/>
<keyword evidence="7" id="KW-0547">Nucleotide-binding</keyword>
<dbReference type="GO" id="GO:0000287">
    <property type="term" value="F:magnesium ion binding"/>
    <property type="evidence" value="ECO:0007669"/>
    <property type="project" value="UniProtKB-UniRule"/>
</dbReference>
<keyword evidence="9" id="KW-0067">ATP-binding</keyword>
<dbReference type="InterPro" id="IPR015793">
    <property type="entry name" value="Pyrv_Knase_brl"/>
</dbReference>
<evidence type="ECO:0000256" key="7">
    <source>
        <dbReference type="ARBA" id="ARBA00022741"/>
    </source>
</evidence>
<keyword evidence="6" id="KW-0479">Metal-binding</keyword>
<dbReference type="NCBIfam" id="TIGR01064">
    <property type="entry name" value="pyruv_kin"/>
    <property type="match status" value="1"/>
</dbReference>
<evidence type="ECO:0000259" key="15">
    <source>
        <dbReference type="Pfam" id="PF00224"/>
    </source>
</evidence>
<organism evidence="17 18">
    <name type="scientific">Notoacmeibacter marinus</name>
    <dbReference type="NCBI Taxonomy" id="1876515"/>
    <lineage>
        <taxon>Bacteria</taxon>
        <taxon>Pseudomonadati</taxon>
        <taxon>Pseudomonadota</taxon>
        <taxon>Alphaproteobacteria</taxon>
        <taxon>Hyphomicrobiales</taxon>
        <taxon>Notoacmeibacteraceae</taxon>
        <taxon>Notoacmeibacter</taxon>
    </lineage>
</organism>
<keyword evidence="12 17" id="KW-0670">Pyruvate</keyword>
<evidence type="ECO:0000256" key="13">
    <source>
        <dbReference type="NCBIfam" id="TIGR01064"/>
    </source>
</evidence>
<name>A0A231V312_9HYPH</name>
<protein>
    <recommendedName>
        <fullName evidence="4 13">Pyruvate kinase</fullName>
        <ecNumber evidence="4 13">2.7.1.40</ecNumber>
    </recommendedName>
</protein>
<dbReference type="EMBL" id="NBYO01000001">
    <property type="protein sequence ID" value="OXT02575.1"/>
    <property type="molecule type" value="Genomic_DNA"/>
</dbReference>
<dbReference type="Pfam" id="PF02887">
    <property type="entry name" value="PK_C"/>
    <property type="match status" value="1"/>
</dbReference>
<dbReference type="GO" id="GO:0016301">
    <property type="term" value="F:kinase activity"/>
    <property type="evidence" value="ECO:0007669"/>
    <property type="project" value="UniProtKB-KW"/>
</dbReference>
<dbReference type="SUPFAM" id="SSF52935">
    <property type="entry name" value="PK C-terminal domain-like"/>
    <property type="match status" value="1"/>
</dbReference>
<evidence type="ECO:0000256" key="8">
    <source>
        <dbReference type="ARBA" id="ARBA00022777"/>
    </source>
</evidence>
<keyword evidence="10 14" id="KW-0460">Magnesium</keyword>
<keyword evidence="8 14" id="KW-0418">Kinase</keyword>
<sequence>MRRSRKVKILATLGPASDTEETILQLFEAGADVFRINMSHASHDMMRQQVERIRSVEKTVGRPIGILADLQGPKLRVGIFAEESVELEEGQTFTLDDDPTPGDATRVHLPHPEILEAVEAGHRLLINDGKLQLIAEESDKRSITCKVVAGTSISNRKGVSLPDTELAVGALTDKDREDLKAAIAANVDWIAMSFVQRPEDLIECRELSDGKAYILSKIEKPQALNRIDEIIELSDAIMVARGDLGVEMPIQSVPGIQKRLTRLCRAAGKPVVVATQMLESMISDPMPTRAEVSDVAHAVFEGADAVMLSAESAAGDYPVEAVTMMNDIAETVEREPTYPSIITAQRAEPKQTTADAVSLAARQMSETLEVASIVTYTDSGATGIRTARERPLVPIISLSPRIDTARRLSLVWGCHCVVTEDATDLDDMVLRASRIAEAEGFAQPGDRIIIVAGVPLRTRGSTNMLRVARIGGERYRDLPKSDD</sequence>
<evidence type="ECO:0000256" key="12">
    <source>
        <dbReference type="ARBA" id="ARBA00023317"/>
    </source>
</evidence>
<dbReference type="NCBIfam" id="NF004886">
    <property type="entry name" value="PRK06247.1"/>
    <property type="match status" value="1"/>
</dbReference>
<comment type="pathway">
    <text evidence="2 14">Carbohydrate degradation; glycolysis; pyruvate from D-glyceraldehyde 3-phosphate: step 5/5.</text>
</comment>
<evidence type="ECO:0000313" key="18">
    <source>
        <dbReference type="Proteomes" id="UP000215405"/>
    </source>
</evidence>
<dbReference type="RefSeq" id="WP_094076527.1">
    <property type="nucleotide sequence ID" value="NZ_NBYO01000001.1"/>
</dbReference>
<comment type="cofactor">
    <cofactor evidence="1">
        <name>K(+)</name>
        <dbReference type="ChEBI" id="CHEBI:29103"/>
    </cofactor>
</comment>
<dbReference type="UniPathway" id="UPA00109">
    <property type="reaction ID" value="UER00188"/>
</dbReference>
<dbReference type="Gene3D" id="3.40.1380.20">
    <property type="entry name" value="Pyruvate kinase, C-terminal domain"/>
    <property type="match status" value="1"/>
</dbReference>
<reference evidence="18" key="1">
    <citation type="journal article" date="2017" name="Int. J. Syst. Evol. Microbiol.">
        <title>Notoacmeibacter marinus gen. nov., sp. nov., isolated from the gut of a limpet and proposal of Notoacmeibacteraceae fam. nov. in the order Rhizobiales of the class Alphaproteobacteria.</title>
        <authorList>
            <person name="Huang Z."/>
            <person name="Guo F."/>
            <person name="Lai Q."/>
        </authorList>
    </citation>
    <scope>NUCLEOTIDE SEQUENCE [LARGE SCALE GENOMIC DNA]</scope>
    <source>
        <strain evidence="18">XMTR2A4</strain>
    </source>
</reference>
<evidence type="ECO:0000256" key="3">
    <source>
        <dbReference type="ARBA" id="ARBA00008663"/>
    </source>
</evidence>
<dbReference type="AlphaFoldDB" id="A0A231V312"/>
<dbReference type="GO" id="GO:0030955">
    <property type="term" value="F:potassium ion binding"/>
    <property type="evidence" value="ECO:0007669"/>
    <property type="project" value="UniProtKB-UniRule"/>
</dbReference>
<evidence type="ECO:0000256" key="4">
    <source>
        <dbReference type="ARBA" id="ARBA00012142"/>
    </source>
</evidence>
<dbReference type="InterPro" id="IPR018209">
    <property type="entry name" value="Pyrv_Knase_AS"/>
</dbReference>
<accession>A0A231V312</accession>
<dbReference type="Proteomes" id="UP000215405">
    <property type="component" value="Unassembled WGS sequence"/>
</dbReference>
<evidence type="ECO:0000313" key="17">
    <source>
        <dbReference type="EMBL" id="OXT02575.1"/>
    </source>
</evidence>
<evidence type="ECO:0000256" key="11">
    <source>
        <dbReference type="ARBA" id="ARBA00023152"/>
    </source>
</evidence>
<keyword evidence="5 14" id="KW-0808">Transferase</keyword>
<dbReference type="Gene3D" id="2.40.33.10">
    <property type="entry name" value="PK beta-barrel domain-like"/>
    <property type="match status" value="1"/>
</dbReference>
<comment type="catalytic activity">
    <reaction evidence="14">
        <text>pyruvate + ATP = phosphoenolpyruvate + ADP + H(+)</text>
        <dbReference type="Rhea" id="RHEA:18157"/>
        <dbReference type="ChEBI" id="CHEBI:15361"/>
        <dbReference type="ChEBI" id="CHEBI:15378"/>
        <dbReference type="ChEBI" id="CHEBI:30616"/>
        <dbReference type="ChEBI" id="CHEBI:58702"/>
        <dbReference type="ChEBI" id="CHEBI:456216"/>
        <dbReference type="EC" id="2.7.1.40"/>
    </reaction>
</comment>
<dbReference type="Pfam" id="PF00224">
    <property type="entry name" value="PK"/>
    <property type="match status" value="1"/>
</dbReference>
<proteinExistence type="inferred from homology"/>
<dbReference type="Gene3D" id="3.20.20.60">
    <property type="entry name" value="Phosphoenolpyruvate-binding domains"/>
    <property type="match status" value="1"/>
</dbReference>
<dbReference type="PANTHER" id="PTHR11817">
    <property type="entry name" value="PYRUVATE KINASE"/>
    <property type="match status" value="1"/>
</dbReference>
<dbReference type="PRINTS" id="PR01050">
    <property type="entry name" value="PYRUVTKNASE"/>
</dbReference>
<keyword evidence="11 14" id="KW-0324">Glycolysis</keyword>
<dbReference type="InterPro" id="IPR015795">
    <property type="entry name" value="Pyrv_Knase_C"/>
</dbReference>
<dbReference type="NCBIfam" id="NF004491">
    <property type="entry name" value="PRK05826.1"/>
    <property type="match status" value="1"/>
</dbReference>
<comment type="caution">
    <text evidence="17">The sequence shown here is derived from an EMBL/GenBank/DDBJ whole genome shotgun (WGS) entry which is preliminary data.</text>
</comment>
<feature type="domain" description="Pyruvate kinase barrel" evidence="15">
    <location>
        <begin position="5"/>
        <end position="322"/>
    </location>
</feature>
<dbReference type="InterPro" id="IPR036918">
    <property type="entry name" value="Pyrv_Knase_C_sf"/>
</dbReference>
<keyword evidence="18" id="KW-1185">Reference proteome</keyword>
<dbReference type="InterPro" id="IPR015813">
    <property type="entry name" value="Pyrv/PenolPyrv_kinase-like_dom"/>
</dbReference>
<dbReference type="InterPro" id="IPR001697">
    <property type="entry name" value="Pyr_Knase"/>
</dbReference>
<dbReference type="SUPFAM" id="SSF50800">
    <property type="entry name" value="PK beta-barrel domain-like"/>
    <property type="match status" value="1"/>
</dbReference>
<evidence type="ECO:0000256" key="14">
    <source>
        <dbReference type="RuleBase" id="RU000504"/>
    </source>
</evidence>
<evidence type="ECO:0000256" key="2">
    <source>
        <dbReference type="ARBA" id="ARBA00004997"/>
    </source>
</evidence>
<dbReference type="SUPFAM" id="SSF51621">
    <property type="entry name" value="Phosphoenolpyruvate/pyruvate domain"/>
    <property type="match status" value="1"/>
</dbReference>
<dbReference type="InterPro" id="IPR040442">
    <property type="entry name" value="Pyrv_kinase-like_dom_sf"/>
</dbReference>
<dbReference type="FunFam" id="2.40.33.10:FF:000001">
    <property type="entry name" value="Pyruvate kinase"/>
    <property type="match status" value="1"/>
</dbReference>
<comment type="similarity">
    <text evidence="3 14">Belongs to the pyruvate kinase family.</text>
</comment>
<dbReference type="InterPro" id="IPR015806">
    <property type="entry name" value="Pyrv_Knase_insert_dom_sf"/>
</dbReference>
<evidence type="ECO:0000256" key="9">
    <source>
        <dbReference type="ARBA" id="ARBA00022840"/>
    </source>
</evidence>